<dbReference type="OrthoDB" id="9764035at2"/>
<comment type="caution">
    <text evidence="2">The sequence shown here is derived from an EMBL/GenBank/DDBJ whole genome shotgun (WGS) entry which is preliminary data.</text>
</comment>
<evidence type="ECO:0000313" key="2">
    <source>
        <dbReference type="EMBL" id="KKJ01496.1"/>
    </source>
</evidence>
<dbReference type="Gene3D" id="3.40.50.300">
    <property type="entry name" value="P-loop containing nucleotide triphosphate hydrolases"/>
    <property type="match status" value="1"/>
</dbReference>
<dbReference type="SUPFAM" id="SSF52540">
    <property type="entry name" value="P-loop containing nucleoside triphosphate hydrolases"/>
    <property type="match status" value="1"/>
</dbReference>
<dbReference type="PANTHER" id="PTHR43873:SF1">
    <property type="entry name" value="COBYRINATE A,C-DIAMIDE SYNTHASE"/>
    <property type="match status" value="1"/>
</dbReference>
<dbReference type="EMBL" id="AJTX02000002">
    <property type="protein sequence ID" value="KKJ01496.1"/>
    <property type="molecule type" value="Genomic_DNA"/>
</dbReference>
<proteinExistence type="predicted"/>
<dbReference type="Proteomes" id="UP000034681">
    <property type="component" value="Unassembled WGS sequence"/>
</dbReference>
<protein>
    <recommendedName>
        <fullName evidence="1">CobQ/CobB/MinD/ParA nucleotide binding domain-containing protein</fullName>
    </recommendedName>
</protein>
<dbReference type="AlphaFoldDB" id="A0A0M2PYI3"/>
<accession>A0A0M2PYI3</accession>
<keyword evidence="3" id="KW-1185">Reference proteome</keyword>
<evidence type="ECO:0000313" key="3">
    <source>
        <dbReference type="Proteomes" id="UP000034681"/>
    </source>
</evidence>
<dbReference type="STRING" id="317619.GCA_000332315_04095"/>
<evidence type="ECO:0000259" key="1">
    <source>
        <dbReference type="Pfam" id="PF01656"/>
    </source>
</evidence>
<sequence>MGLFDGVETPPAVRHGDRPYQLPDYGSTAHIARLLNLPVVLVLDCSHLSGSVTAIVQGYRSFDPLLPLAGVVLNRVGSDRHLRLLTLALETIQMPILGVLRRQGGIAIPDRHLGLVPAGELTHLDRVLGGDKVELTAQYLLILHHGVSVGWWINL</sequence>
<dbReference type="Pfam" id="PF01656">
    <property type="entry name" value="CbiA"/>
    <property type="match status" value="1"/>
</dbReference>
<dbReference type="InterPro" id="IPR027417">
    <property type="entry name" value="P-loop_NTPase"/>
</dbReference>
<feature type="domain" description="CobQ/CobB/MinD/ParA nucleotide binding" evidence="1">
    <location>
        <begin position="22"/>
        <end position="106"/>
    </location>
</feature>
<dbReference type="RefSeq" id="WP_017714239.1">
    <property type="nucleotide sequence ID" value="NZ_KB235941.1"/>
</dbReference>
<organism evidence="2 3">
    <name type="scientific">Prochlorothrix hollandica PCC 9006 = CALU 1027</name>
    <dbReference type="NCBI Taxonomy" id="317619"/>
    <lineage>
        <taxon>Bacteria</taxon>
        <taxon>Bacillati</taxon>
        <taxon>Cyanobacteriota</taxon>
        <taxon>Cyanophyceae</taxon>
        <taxon>Prochlorotrichales</taxon>
        <taxon>Prochlorotrichaceae</taxon>
        <taxon>Prochlorothrix</taxon>
    </lineage>
</organism>
<reference evidence="2" key="1">
    <citation type="submission" date="2012-04" db="EMBL/GenBank/DDBJ databases">
        <authorList>
            <person name="Borisov I.G."/>
            <person name="Ivanikova N.V."/>
            <person name="Pinevich A.V."/>
        </authorList>
    </citation>
    <scope>NUCLEOTIDE SEQUENCE</scope>
    <source>
        <strain evidence="2">CALU 1027</strain>
    </source>
</reference>
<dbReference type="eggNOG" id="COG1797">
    <property type="taxonomic scope" value="Bacteria"/>
</dbReference>
<dbReference type="PANTHER" id="PTHR43873">
    <property type="entry name" value="COBYRINATE A,C-DIAMIDE SYNTHASE"/>
    <property type="match status" value="1"/>
</dbReference>
<gene>
    <name evidence="2" type="ORF">PROH_04065</name>
</gene>
<dbReference type="GO" id="GO:0042242">
    <property type="term" value="F:cobyrinic acid a,c-diamide synthase activity"/>
    <property type="evidence" value="ECO:0007669"/>
    <property type="project" value="InterPro"/>
</dbReference>
<dbReference type="InterPro" id="IPR002586">
    <property type="entry name" value="CobQ/CobB/MinD/ParA_Nub-bd_dom"/>
</dbReference>
<dbReference type="InterPro" id="IPR004484">
    <property type="entry name" value="CbiA/CobB_synth"/>
</dbReference>
<name>A0A0M2PYI3_PROHO</name>